<dbReference type="InterPro" id="IPR005823">
    <property type="entry name" value="Ribosomal_uL13_bac-type"/>
</dbReference>
<name>A0A2M8FF27_9BACT</name>
<organism evidence="5 6">
    <name type="scientific">Candidatus Kaiserbacteria bacterium CG_4_9_14_0_2_um_filter_41_32</name>
    <dbReference type="NCBI Taxonomy" id="1974601"/>
    <lineage>
        <taxon>Bacteria</taxon>
        <taxon>Candidatus Kaiseribacteriota</taxon>
    </lineage>
</organism>
<dbReference type="GO" id="GO:0022625">
    <property type="term" value="C:cytosolic large ribosomal subunit"/>
    <property type="evidence" value="ECO:0007669"/>
    <property type="project" value="TreeGrafter"/>
</dbReference>
<dbReference type="GO" id="GO:0003735">
    <property type="term" value="F:structural constituent of ribosome"/>
    <property type="evidence" value="ECO:0007669"/>
    <property type="project" value="InterPro"/>
</dbReference>
<dbReference type="InterPro" id="IPR036899">
    <property type="entry name" value="Ribosomal_uL13_sf"/>
</dbReference>
<evidence type="ECO:0000256" key="2">
    <source>
        <dbReference type="ARBA" id="ARBA00022980"/>
    </source>
</evidence>
<proteinExistence type="inferred from homology"/>
<dbReference type="Pfam" id="PF00572">
    <property type="entry name" value="Ribosomal_L13"/>
    <property type="match status" value="1"/>
</dbReference>
<evidence type="ECO:0000313" key="5">
    <source>
        <dbReference type="EMBL" id="PJC56249.1"/>
    </source>
</evidence>
<evidence type="ECO:0000256" key="3">
    <source>
        <dbReference type="ARBA" id="ARBA00023274"/>
    </source>
</evidence>
<dbReference type="AlphaFoldDB" id="A0A2M8FF27"/>
<dbReference type="Gene3D" id="3.90.1180.10">
    <property type="entry name" value="Ribosomal protein L13"/>
    <property type="match status" value="1"/>
</dbReference>
<accession>A0A2M8FF27</accession>
<evidence type="ECO:0000256" key="1">
    <source>
        <dbReference type="ARBA" id="ARBA00006227"/>
    </source>
</evidence>
<dbReference type="Proteomes" id="UP000230391">
    <property type="component" value="Unassembled WGS sequence"/>
</dbReference>
<evidence type="ECO:0000256" key="4">
    <source>
        <dbReference type="ARBA" id="ARBA00035499"/>
    </source>
</evidence>
<dbReference type="GO" id="GO:0017148">
    <property type="term" value="P:negative regulation of translation"/>
    <property type="evidence" value="ECO:0007669"/>
    <property type="project" value="TreeGrafter"/>
</dbReference>
<sequence length="120" mass="13332">MTTETLKKEYTIDAKGKRLGTIATEAASILLGKKTPDYARHLAADVTLTISNVSKLDVTEKKKHEIYQSYSGYPGGRKTETLDHLGNRLGYAEVVRRTIAGMLPNNKLKKPMLKNLVITE</sequence>
<comment type="caution">
    <text evidence="5">The sequence shown here is derived from an EMBL/GenBank/DDBJ whole genome shotgun (WGS) entry which is preliminary data.</text>
</comment>
<gene>
    <name evidence="5" type="ORF">CO026_01400</name>
</gene>
<dbReference type="SUPFAM" id="SSF52161">
    <property type="entry name" value="Ribosomal protein L13"/>
    <property type="match status" value="1"/>
</dbReference>
<keyword evidence="3" id="KW-0687">Ribonucleoprotein</keyword>
<comment type="similarity">
    <text evidence="1">Belongs to the universal ribosomal protein uL13 family.</text>
</comment>
<dbReference type="EMBL" id="PFRD01000055">
    <property type="protein sequence ID" value="PJC56249.1"/>
    <property type="molecule type" value="Genomic_DNA"/>
</dbReference>
<dbReference type="PANTHER" id="PTHR11545:SF2">
    <property type="entry name" value="LARGE RIBOSOMAL SUBUNIT PROTEIN UL13M"/>
    <property type="match status" value="1"/>
</dbReference>
<reference evidence="6" key="1">
    <citation type="submission" date="2017-09" db="EMBL/GenBank/DDBJ databases">
        <title>Depth-based differentiation of microbial function through sediment-hosted aquifers and enrichment of novel symbionts in the deep terrestrial subsurface.</title>
        <authorList>
            <person name="Probst A.J."/>
            <person name="Ladd B."/>
            <person name="Jarett J.K."/>
            <person name="Geller-Mcgrath D.E."/>
            <person name="Sieber C.M.K."/>
            <person name="Emerson J.B."/>
            <person name="Anantharaman K."/>
            <person name="Thomas B.C."/>
            <person name="Malmstrom R."/>
            <person name="Stieglmeier M."/>
            <person name="Klingl A."/>
            <person name="Woyke T."/>
            <person name="Ryan C.M."/>
            <person name="Banfield J.F."/>
        </authorList>
    </citation>
    <scope>NUCLEOTIDE SEQUENCE [LARGE SCALE GENOMIC DNA]</scope>
</reference>
<protein>
    <recommendedName>
        <fullName evidence="4">50S ribosomal protein L13</fullName>
    </recommendedName>
</protein>
<dbReference type="GO" id="GO:0003729">
    <property type="term" value="F:mRNA binding"/>
    <property type="evidence" value="ECO:0007669"/>
    <property type="project" value="TreeGrafter"/>
</dbReference>
<evidence type="ECO:0000313" key="6">
    <source>
        <dbReference type="Proteomes" id="UP000230391"/>
    </source>
</evidence>
<dbReference type="GO" id="GO:0006412">
    <property type="term" value="P:translation"/>
    <property type="evidence" value="ECO:0007669"/>
    <property type="project" value="InterPro"/>
</dbReference>
<keyword evidence="2 5" id="KW-0689">Ribosomal protein</keyword>
<dbReference type="InterPro" id="IPR005822">
    <property type="entry name" value="Ribosomal_uL13"/>
</dbReference>
<dbReference type="PANTHER" id="PTHR11545">
    <property type="entry name" value="RIBOSOMAL PROTEIN L13"/>
    <property type="match status" value="1"/>
</dbReference>
<dbReference type="PIRSF" id="PIRSF002181">
    <property type="entry name" value="Ribosomal_L13"/>
    <property type="match status" value="1"/>
</dbReference>